<dbReference type="AlphaFoldDB" id="A0A0E9TB56"/>
<name>A0A0E9TB56_ANGAN</name>
<accession>A0A0E9TB56</accession>
<sequence length="32" mass="3754">MVLLYANDRMSHYLKALGLLKLLRVNPLQKQI</sequence>
<organism evidence="1">
    <name type="scientific">Anguilla anguilla</name>
    <name type="common">European freshwater eel</name>
    <name type="synonym">Muraena anguilla</name>
    <dbReference type="NCBI Taxonomy" id="7936"/>
    <lineage>
        <taxon>Eukaryota</taxon>
        <taxon>Metazoa</taxon>
        <taxon>Chordata</taxon>
        <taxon>Craniata</taxon>
        <taxon>Vertebrata</taxon>
        <taxon>Euteleostomi</taxon>
        <taxon>Actinopterygii</taxon>
        <taxon>Neopterygii</taxon>
        <taxon>Teleostei</taxon>
        <taxon>Anguilliformes</taxon>
        <taxon>Anguillidae</taxon>
        <taxon>Anguilla</taxon>
    </lineage>
</organism>
<dbReference type="EMBL" id="GBXM01057915">
    <property type="protein sequence ID" value="JAH50662.1"/>
    <property type="molecule type" value="Transcribed_RNA"/>
</dbReference>
<reference evidence="1" key="1">
    <citation type="submission" date="2014-11" db="EMBL/GenBank/DDBJ databases">
        <authorList>
            <person name="Amaro Gonzalez C."/>
        </authorList>
    </citation>
    <scope>NUCLEOTIDE SEQUENCE</scope>
</reference>
<reference evidence="1" key="2">
    <citation type="journal article" date="2015" name="Fish Shellfish Immunol.">
        <title>Early steps in the European eel (Anguilla anguilla)-Vibrio vulnificus interaction in the gills: Role of the RtxA13 toxin.</title>
        <authorList>
            <person name="Callol A."/>
            <person name="Pajuelo D."/>
            <person name="Ebbesson L."/>
            <person name="Teles M."/>
            <person name="MacKenzie S."/>
            <person name="Amaro C."/>
        </authorList>
    </citation>
    <scope>NUCLEOTIDE SEQUENCE</scope>
</reference>
<proteinExistence type="predicted"/>
<evidence type="ECO:0000313" key="1">
    <source>
        <dbReference type="EMBL" id="JAH50662.1"/>
    </source>
</evidence>
<protein>
    <submittedName>
        <fullName evidence="1">Uncharacterized protein</fullName>
    </submittedName>
</protein>